<dbReference type="KEGG" id="rarg:115746842"/>
<dbReference type="PANTHER" id="PTHR31221:SF320">
    <property type="entry name" value="WRKY TRANSCRIPTION FACTOR 20"/>
    <property type="match status" value="1"/>
</dbReference>
<dbReference type="InterPro" id="IPR036576">
    <property type="entry name" value="WRKY_dom_sf"/>
</dbReference>
<evidence type="ECO:0000256" key="7">
    <source>
        <dbReference type="SAM" id="SignalP"/>
    </source>
</evidence>
<feature type="region of interest" description="Disordered" evidence="6">
    <location>
        <begin position="111"/>
        <end position="198"/>
    </location>
</feature>
<feature type="chain" id="PRO_5045234822" evidence="7">
    <location>
        <begin position="23"/>
        <end position="354"/>
    </location>
</feature>
<feature type="compositionally biased region" description="Basic and acidic residues" evidence="6">
    <location>
        <begin position="151"/>
        <end position="179"/>
    </location>
</feature>
<evidence type="ECO:0000256" key="1">
    <source>
        <dbReference type="ARBA" id="ARBA00004123"/>
    </source>
</evidence>
<reference evidence="10" key="1">
    <citation type="submission" date="2025-08" db="UniProtKB">
        <authorList>
            <consortium name="RefSeq"/>
        </authorList>
    </citation>
    <scope>IDENTIFICATION</scope>
    <source>
        <tissue evidence="10">Leaf</tissue>
    </source>
</reference>
<dbReference type="SUPFAM" id="SSF118290">
    <property type="entry name" value="WRKY DNA-binding domain"/>
    <property type="match status" value="1"/>
</dbReference>
<keyword evidence="2" id="KW-0805">Transcription regulation</keyword>
<dbReference type="GO" id="GO:0043565">
    <property type="term" value="F:sequence-specific DNA binding"/>
    <property type="evidence" value="ECO:0007669"/>
    <property type="project" value="InterPro"/>
</dbReference>
<dbReference type="PANTHER" id="PTHR31221">
    <property type="entry name" value="WRKY TRANSCRIPTION FACTOR PROTEIN 1-RELATED"/>
    <property type="match status" value="1"/>
</dbReference>
<proteinExistence type="predicted"/>
<name>A0A8B8PV24_9MYRT</name>
<dbReference type="RefSeq" id="XP_030538631.2">
    <property type="nucleotide sequence ID" value="XM_030682771.2"/>
</dbReference>
<evidence type="ECO:0000313" key="9">
    <source>
        <dbReference type="Proteomes" id="UP000827889"/>
    </source>
</evidence>
<evidence type="ECO:0000256" key="4">
    <source>
        <dbReference type="ARBA" id="ARBA00023163"/>
    </source>
</evidence>
<dbReference type="PROSITE" id="PS50811">
    <property type="entry name" value="WRKY"/>
    <property type="match status" value="1"/>
</dbReference>
<comment type="subcellular location">
    <subcellularLocation>
        <location evidence="1">Nucleus</location>
    </subcellularLocation>
</comment>
<dbReference type="InterPro" id="IPR044810">
    <property type="entry name" value="WRKY_plant"/>
</dbReference>
<gene>
    <name evidence="10" type="primary">LOC115746842</name>
</gene>
<keyword evidence="4" id="KW-0804">Transcription</keyword>
<evidence type="ECO:0000259" key="8">
    <source>
        <dbReference type="PROSITE" id="PS50811"/>
    </source>
</evidence>
<evidence type="ECO:0000313" key="10">
    <source>
        <dbReference type="RefSeq" id="XP_030538631.2"/>
    </source>
</evidence>
<dbReference type="Gene3D" id="2.20.25.80">
    <property type="entry name" value="WRKY domain"/>
    <property type="match status" value="1"/>
</dbReference>
<keyword evidence="7" id="KW-0732">Signal</keyword>
<keyword evidence="3" id="KW-0238">DNA-binding</keyword>
<evidence type="ECO:0000256" key="6">
    <source>
        <dbReference type="SAM" id="MobiDB-lite"/>
    </source>
</evidence>
<feature type="domain" description="WRKY" evidence="8">
    <location>
        <begin position="202"/>
        <end position="267"/>
    </location>
</feature>
<dbReference type="GeneID" id="115746842"/>
<protein>
    <submittedName>
        <fullName evidence="10">WRKY transcription factor 71-like isoform X1</fullName>
    </submittedName>
</protein>
<dbReference type="Pfam" id="PF03106">
    <property type="entry name" value="WRKY"/>
    <property type="match status" value="1"/>
</dbReference>
<accession>A0A8B8PV24</accession>
<evidence type="ECO:0000256" key="2">
    <source>
        <dbReference type="ARBA" id="ARBA00023015"/>
    </source>
</evidence>
<dbReference type="AlphaFoldDB" id="A0A8B8PV24"/>
<organism evidence="9 10">
    <name type="scientific">Rhodamnia argentea</name>
    <dbReference type="NCBI Taxonomy" id="178133"/>
    <lineage>
        <taxon>Eukaryota</taxon>
        <taxon>Viridiplantae</taxon>
        <taxon>Streptophyta</taxon>
        <taxon>Embryophyta</taxon>
        <taxon>Tracheophyta</taxon>
        <taxon>Spermatophyta</taxon>
        <taxon>Magnoliopsida</taxon>
        <taxon>eudicotyledons</taxon>
        <taxon>Gunneridae</taxon>
        <taxon>Pentapetalae</taxon>
        <taxon>rosids</taxon>
        <taxon>malvids</taxon>
        <taxon>Myrtales</taxon>
        <taxon>Myrtaceae</taxon>
        <taxon>Myrtoideae</taxon>
        <taxon>Myrteae</taxon>
        <taxon>Australasian group</taxon>
        <taxon>Rhodamnia</taxon>
    </lineage>
</organism>
<sequence>MHCQIIEFGFDFLFLIFLSGMSDRKNDDPFDYNPFYISDNVGGVSHPEFRFFDDDSTNLSMFTHHQQAPHNPQALNPGPYTSFAGILRGSVEYNTLSRAFDMSCSSSEVITPNLDEGGSSKKCAVAESSAAASENGPPSPSSSVSSSSKEAAVEEDGHSSKKDEDDPKTECNENDDKSKKGNKPKKKEKRPREPRFAFLTKSEIDHLEDGYRWRKYGQKAVKNSPYPRSYYRCTTQKCTVKKRVERSFQDPSIVITTYEGQHNHECPANLRGNAAAAAILSPSFFASPSAIGPSFPHNLFLPQLLQMRNPNRADSSNPMMFYPQTLAPQQQQFQLPDHGLLHDMVNSFVQKKEP</sequence>
<feature type="compositionally biased region" description="Low complexity" evidence="6">
    <location>
        <begin position="120"/>
        <end position="150"/>
    </location>
</feature>
<evidence type="ECO:0000256" key="5">
    <source>
        <dbReference type="ARBA" id="ARBA00023242"/>
    </source>
</evidence>
<feature type="signal peptide" evidence="7">
    <location>
        <begin position="1"/>
        <end position="22"/>
    </location>
</feature>
<dbReference type="Proteomes" id="UP000827889">
    <property type="component" value="Chromosome 7"/>
</dbReference>
<dbReference type="SMART" id="SM00774">
    <property type="entry name" value="WRKY"/>
    <property type="match status" value="1"/>
</dbReference>
<dbReference type="InterPro" id="IPR003657">
    <property type="entry name" value="WRKY_dom"/>
</dbReference>
<keyword evidence="9" id="KW-1185">Reference proteome</keyword>
<dbReference type="GO" id="GO:0003700">
    <property type="term" value="F:DNA-binding transcription factor activity"/>
    <property type="evidence" value="ECO:0007669"/>
    <property type="project" value="InterPro"/>
</dbReference>
<feature type="compositionally biased region" description="Basic residues" evidence="6">
    <location>
        <begin position="180"/>
        <end position="189"/>
    </location>
</feature>
<keyword evidence="5" id="KW-0539">Nucleus</keyword>
<dbReference type="GO" id="GO:0005634">
    <property type="term" value="C:nucleus"/>
    <property type="evidence" value="ECO:0007669"/>
    <property type="project" value="UniProtKB-SubCell"/>
</dbReference>
<evidence type="ECO:0000256" key="3">
    <source>
        <dbReference type="ARBA" id="ARBA00023125"/>
    </source>
</evidence>